<feature type="region of interest" description="Disordered" evidence="1">
    <location>
        <begin position="294"/>
        <end position="328"/>
    </location>
</feature>
<dbReference type="Proteomes" id="UP000305398">
    <property type="component" value="Chromosome"/>
</dbReference>
<keyword evidence="5" id="KW-1185">Reference proteome</keyword>
<dbReference type="Pfam" id="PF03009">
    <property type="entry name" value="GDPD"/>
    <property type="match status" value="1"/>
</dbReference>
<dbReference type="OrthoDB" id="384721at2"/>
<gene>
    <name evidence="4" type="ORF">FHG12_18585</name>
</gene>
<dbReference type="PROSITE" id="PS51704">
    <property type="entry name" value="GP_PDE"/>
    <property type="match status" value="1"/>
</dbReference>
<proteinExistence type="predicted"/>
<dbReference type="PANTHER" id="PTHR46211:SF14">
    <property type="entry name" value="GLYCEROPHOSPHODIESTER PHOSPHODIESTERASE"/>
    <property type="match status" value="1"/>
</dbReference>
<organism evidence="4 5">
    <name type="scientific">Hymenobacter jejuensis</name>
    <dbReference type="NCBI Taxonomy" id="2502781"/>
    <lineage>
        <taxon>Bacteria</taxon>
        <taxon>Pseudomonadati</taxon>
        <taxon>Bacteroidota</taxon>
        <taxon>Cytophagia</taxon>
        <taxon>Cytophagales</taxon>
        <taxon>Hymenobacteraceae</taxon>
        <taxon>Hymenobacter</taxon>
    </lineage>
</organism>
<dbReference type="SUPFAM" id="SSF51695">
    <property type="entry name" value="PLC-like phosphodiesterases"/>
    <property type="match status" value="1"/>
</dbReference>
<reference evidence="4 5" key="1">
    <citation type="submission" date="2019-06" db="EMBL/GenBank/DDBJ databases">
        <authorList>
            <person name="Srinivasan S."/>
        </authorList>
    </citation>
    <scope>NUCLEOTIDE SEQUENCE [LARGE SCALE GENOMIC DNA]</scope>
    <source>
        <strain evidence="4 5">17J68-5</strain>
    </source>
</reference>
<evidence type="ECO:0000256" key="1">
    <source>
        <dbReference type="SAM" id="MobiDB-lite"/>
    </source>
</evidence>
<dbReference type="RefSeq" id="WP_139517214.1">
    <property type="nucleotide sequence ID" value="NZ_CP040896.1"/>
</dbReference>
<dbReference type="KEGG" id="hyj:FHG12_18585"/>
<sequence length="328" mass="35486">MHLLPTLLVAGLLCVAAPTIQQAFQPPSAAPHARRLLVLGHAGSGFFTPINPFNALPPSSLGGIQRALARGADGVEVDIQLSQDSIPVLYHDQTLASMTDGTGCVSQLSAAALTRLHYRGGWPYDWLQHEQPIALETLLATLAKRRSYPHLHLDLHELDECAPDGAGYARSPALVRALIRALKQYNVPREKVLILTNRVETLRLFRAQLPAAALALEITEDFDQGLPVAVAEHLQGVVIRKDVATPERVTKAQQAGLQVVIFGGRSGKTLDRLLACHPDAIEVDNLEGLLTKLGRPTSEEERLPATADADVDDESEAEVEAEAKHQID</sequence>
<protein>
    <recommendedName>
        <fullName evidence="3">GP-PDE domain-containing protein</fullName>
    </recommendedName>
</protein>
<dbReference type="PANTHER" id="PTHR46211">
    <property type="entry name" value="GLYCEROPHOSPHORYL DIESTER PHOSPHODIESTERASE"/>
    <property type="match status" value="1"/>
</dbReference>
<name>A0A5B8A6K4_9BACT</name>
<dbReference type="AlphaFoldDB" id="A0A5B8A6K4"/>
<feature type="chain" id="PRO_5022853282" description="GP-PDE domain-containing protein" evidence="2">
    <location>
        <begin position="24"/>
        <end position="328"/>
    </location>
</feature>
<evidence type="ECO:0000259" key="3">
    <source>
        <dbReference type="PROSITE" id="PS51704"/>
    </source>
</evidence>
<dbReference type="EMBL" id="CP040896">
    <property type="protein sequence ID" value="QDA61982.1"/>
    <property type="molecule type" value="Genomic_DNA"/>
</dbReference>
<dbReference type="GO" id="GO:0008081">
    <property type="term" value="F:phosphoric diester hydrolase activity"/>
    <property type="evidence" value="ECO:0007669"/>
    <property type="project" value="InterPro"/>
</dbReference>
<evidence type="ECO:0000313" key="4">
    <source>
        <dbReference type="EMBL" id="QDA61982.1"/>
    </source>
</evidence>
<feature type="compositionally biased region" description="Acidic residues" evidence="1">
    <location>
        <begin position="309"/>
        <end position="320"/>
    </location>
</feature>
<dbReference type="GO" id="GO:0006629">
    <property type="term" value="P:lipid metabolic process"/>
    <property type="evidence" value="ECO:0007669"/>
    <property type="project" value="InterPro"/>
</dbReference>
<evidence type="ECO:0000313" key="5">
    <source>
        <dbReference type="Proteomes" id="UP000305398"/>
    </source>
</evidence>
<keyword evidence="2" id="KW-0732">Signal</keyword>
<feature type="signal peptide" evidence="2">
    <location>
        <begin position="1"/>
        <end position="23"/>
    </location>
</feature>
<feature type="domain" description="GP-PDE" evidence="3">
    <location>
        <begin position="36"/>
        <end position="293"/>
    </location>
</feature>
<dbReference type="InterPro" id="IPR017946">
    <property type="entry name" value="PLC-like_Pdiesterase_TIM-brl"/>
</dbReference>
<dbReference type="PROSITE" id="PS50007">
    <property type="entry name" value="PIPLC_X_DOMAIN"/>
    <property type="match status" value="1"/>
</dbReference>
<dbReference type="Gene3D" id="3.20.20.190">
    <property type="entry name" value="Phosphatidylinositol (PI) phosphodiesterase"/>
    <property type="match status" value="1"/>
</dbReference>
<dbReference type="InterPro" id="IPR030395">
    <property type="entry name" value="GP_PDE_dom"/>
</dbReference>
<evidence type="ECO:0000256" key="2">
    <source>
        <dbReference type="SAM" id="SignalP"/>
    </source>
</evidence>
<accession>A0A5B8A6K4</accession>